<dbReference type="PANTHER" id="PTHR30273">
    <property type="entry name" value="PERIPLASMIC SIGNAL SENSOR AND SIGMA FACTOR ACTIVATOR FECR-RELATED"/>
    <property type="match status" value="1"/>
</dbReference>
<dbReference type="PATRIC" id="fig|328812.4.peg.5352"/>
<keyword evidence="1" id="KW-0812">Transmembrane</keyword>
<feature type="transmembrane region" description="Helical" evidence="1">
    <location>
        <begin position="81"/>
        <end position="102"/>
    </location>
</feature>
<dbReference type="Pfam" id="PF04773">
    <property type="entry name" value="FecR"/>
    <property type="match status" value="1"/>
</dbReference>
<comment type="caution">
    <text evidence="4">The sequence shown here is derived from an EMBL/GenBank/DDBJ whole genome shotgun (WGS) entry which is preliminary data.</text>
</comment>
<dbReference type="Gene3D" id="2.60.120.1440">
    <property type="match status" value="1"/>
</dbReference>
<feature type="domain" description="FecR protein" evidence="2">
    <location>
        <begin position="117"/>
        <end position="212"/>
    </location>
</feature>
<dbReference type="InterPro" id="IPR032508">
    <property type="entry name" value="FecR_C"/>
</dbReference>
<keyword evidence="1" id="KW-0472">Membrane</keyword>
<gene>
    <name evidence="4" type="ORF">ACM15_20555</name>
</gene>
<organism evidence="4 5">
    <name type="scientific">Parabacteroides goldsteinii</name>
    <dbReference type="NCBI Taxonomy" id="328812"/>
    <lineage>
        <taxon>Bacteria</taxon>
        <taxon>Pseudomonadati</taxon>
        <taxon>Bacteroidota</taxon>
        <taxon>Bacteroidia</taxon>
        <taxon>Bacteroidales</taxon>
        <taxon>Tannerellaceae</taxon>
        <taxon>Parabacteroides</taxon>
    </lineage>
</organism>
<dbReference type="GO" id="GO:0016989">
    <property type="term" value="F:sigma factor antagonist activity"/>
    <property type="evidence" value="ECO:0007669"/>
    <property type="project" value="TreeGrafter"/>
</dbReference>
<dbReference type="Gene3D" id="3.55.50.30">
    <property type="match status" value="1"/>
</dbReference>
<keyword evidence="1" id="KW-1133">Transmembrane helix</keyword>
<protein>
    <recommendedName>
        <fullName evidence="6">DUF4974 domain-containing protein</fullName>
    </recommendedName>
</protein>
<dbReference type="Pfam" id="PF16344">
    <property type="entry name" value="FecR_C"/>
    <property type="match status" value="1"/>
</dbReference>
<dbReference type="PIRSF" id="PIRSF018266">
    <property type="entry name" value="FecR"/>
    <property type="match status" value="1"/>
</dbReference>
<proteinExistence type="predicted"/>
<dbReference type="Proteomes" id="UP000036166">
    <property type="component" value="Unassembled WGS sequence"/>
</dbReference>
<evidence type="ECO:0000313" key="5">
    <source>
        <dbReference type="Proteomes" id="UP000036166"/>
    </source>
</evidence>
<evidence type="ECO:0008006" key="6">
    <source>
        <dbReference type="Google" id="ProtNLM"/>
    </source>
</evidence>
<evidence type="ECO:0000259" key="2">
    <source>
        <dbReference type="Pfam" id="PF04773"/>
    </source>
</evidence>
<dbReference type="RefSeq" id="WP_048317159.1">
    <property type="nucleotide sequence ID" value="NZ_CALLGB010000040.1"/>
</dbReference>
<dbReference type="FunFam" id="2.60.120.1440:FF:000001">
    <property type="entry name" value="Putative anti-sigma factor"/>
    <property type="match status" value="1"/>
</dbReference>
<sequence>MDERIEKYFYEELSPEERLSLLHDVEANEELKRQFAEYQNMYALLNLGHQMENREVGKDKFDQFISAKQRGVSLKLWVRRLSYAAVVAVLVVSSSILTYLYMQNSLQQNLLSNTMNTLYTPAGQRAQLVLQDGTEVWLNAKSRLVYPAQFVGKERRVTVEGEAFFNVAKNPSKPFIVSTQDIDMKVLGTQFNVYCYPDAGYIQTSLLEGTVKVFFPDKEKEGIILKPDQQVTVSEGKMIVSQISLEERFLWREGIYAFENEPLIDILKKMELYYDVRIIVKDASLFNDTYTGKFRQRDSLDDVFRVLQQIRKFKVEKDKDRNIITLSK</sequence>
<dbReference type="EMBL" id="LFJV01000082">
    <property type="protein sequence ID" value="KMM31830.1"/>
    <property type="molecule type" value="Genomic_DNA"/>
</dbReference>
<dbReference type="GeneID" id="69982404"/>
<dbReference type="InterPro" id="IPR012373">
    <property type="entry name" value="Ferrdict_sens_TM"/>
</dbReference>
<accession>A0A0J6CF57</accession>
<evidence type="ECO:0000256" key="1">
    <source>
        <dbReference type="SAM" id="Phobius"/>
    </source>
</evidence>
<dbReference type="AlphaFoldDB" id="A0A0J6CF57"/>
<evidence type="ECO:0000259" key="3">
    <source>
        <dbReference type="Pfam" id="PF16344"/>
    </source>
</evidence>
<reference evidence="4 5" key="1">
    <citation type="submission" date="2015-06" db="EMBL/GenBank/DDBJ databases">
        <title>Draft Genome Sequence of Parabacteroides goldsteinii with Putative Novel Metallo-Beta-Lactamases Isolated from a Blood Culture from a Human Patient.</title>
        <authorList>
            <person name="Krogh T.J."/>
            <person name="Agergaard C.N."/>
            <person name="Moller-Jensen J."/>
            <person name="Justesen U.S."/>
        </authorList>
    </citation>
    <scope>NUCLEOTIDE SEQUENCE [LARGE SCALE GENOMIC DNA]</scope>
    <source>
        <strain evidence="4 5">910340</strain>
    </source>
</reference>
<evidence type="ECO:0000313" key="4">
    <source>
        <dbReference type="EMBL" id="KMM31830.1"/>
    </source>
</evidence>
<feature type="domain" description="Protein FecR C-terminal" evidence="3">
    <location>
        <begin position="256"/>
        <end position="324"/>
    </location>
</feature>
<name>A0A0J6CF57_9BACT</name>
<dbReference type="PANTHER" id="PTHR30273:SF2">
    <property type="entry name" value="PROTEIN FECR"/>
    <property type="match status" value="1"/>
</dbReference>
<dbReference type="InterPro" id="IPR006860">
    <property type="entry name" value="FecR"/>
</dbReference>